<dbReference type="Pfam" id="PF00078">
    <property type="entry name" value="RVT_1"/>
    <property type="match status" value="1"/>
</dbReference>
<dbReference type="CDD" id="cd01647">
    <property type="entry name" value="RT_LTR"/>
    <property type="match status" value="1"/>
</dbReference>
<dbReference type="InterPro" id="IPR000477">
    <property type="entry name" value="RT_dom"/>
</dbReference>
<dbReference type="Pfam" id="PF23055">
    <property type="entry name" value="DUF7041"/>
    <property type="match status" value="1"/>
</dbReference>
<keyword evidence="3" id="KW-1185">Reference proteome</keyword>
<name>A0AAJ7WHU4_9ACAR</name>
<dbReference type="Proteomes" id="UP000694867">
    <property type="component" value="Unplaced"/>
</dbReference>
<feature type="domain" description="Peptidase A2" evidence="2">
    <location>
        <begin position="241"/>
        <end position="313"/>
    </location>
</feature>
<dbReference type="Gene3D" id="2.40.70.10">
    <property type="entry name" value="Acid Proteases"/>
    <property type="match status" value="1"/>
</dbReference>
<dbReference type="InterPro" id="IPR043502">
    <property type="entry name" value="DNA/RNA_pol_sf"/>
</dbReference>
<dbReference type="PROSITE" id="PS50175">
    <property type="entry name" value="ASP_PROT_RETROV"/>
    <property type="match status" value="1"/>
</dbReference>
<feature type="non-terminal residue" evidence="4">
    <location>
        <position position="514"/>
    </location>
</feature>
<dbReference type="PANTHER" id="PTHR24559">
    <property type="entry name" value="TRANSPOSON TY3-I GAG-POL POLYPROTEIN"/>
    <property type="match status" value="1"/>
</dbReference>
<accession>A0AAJ7WHU4</accession>
<evidence type="ECO:0000313" key="4">
    <source>
        <dbReference type="RefSeq" id="XP_028966528.1"/>
    </source>
</evidence>
<dbReference type="InterPro" id="IPR021109">
    <property type="entry name" value="Peptidase_aspartic_dom_sf"/>
</dbReference>
<dbReference type="InterPro" id="IPR053134">
    <property type="entry name" value="RNA-dir_DNA_polymerase"/>
</dbReference>
<dbReference type="KEGG" id="goe:114828056"/>
<proteinExistence type="predicted"/>
<protein>
    <submittedName>
        <fullName evidence="4">Uncharacterized protein LOC114828056</fullName>
    </submittedName>
</protein>
<evidence type="ECO:0000313" key="3">
    <source>
        <dbReference type="Proteomes" id="UP000694867"/>
    </source>
</evidence>
<dbReference type="SUPFAM" id="SSF56672">
    <property type="entry name" value="DNA/RNA polymerases"/>
    <property type="match status" value="1"/>
</dbReference>
<sequence>MTDSDQFEDSRESLQLGANAAPVQISAVSLKLPPFWQKQPSIWFTTIEAQFSLRKITDDQTKFEYALTALDQDAQERVADFFDALPSAGSRYANFKARLLDSFKVNQHQRLAALISLTMGDDTPSRLLDRMLGLYRPDAGAETNPLFRFHFIQKLPASVREQAAALDDLKLRELAKFCDKVFAQRQTTTAYNVQDGESTEVEAVQRLVRGKCPRRPSVIACTAGAQQKGDLFFVFCAESRRNFLVDSGAQVSIVPPAPGDRLVPSSHSLLAANHTPITSYGKKDLKLNLANRFTFTWTFIVADVKHAILGSDFLRNAGLLIDLPGRRLIDTVSLAVIPLHTPRSRSIVSILTKASNDFEALLLRFPAVLTPRFNAAVKHKVQHHVVTKGPPRHARARRLAPDVLREVKKEFQSLEKLGIIRKSCSPWSSPLHVVPKADGTKRPCGDFRQVNDITEPDRYPLPHIHDFASNLHGCKIFSKIDLVKGYHQIPMAPEDIPKTAIITPFGLWEYTRMP</sequence>
<dbReference type="Gene3D" id="3.10.10.10">
    <property type="entry name" value="HIV Type 1 Reverse Transcriptase, subunit A, domain 1"/>
    <property type="match status" value="1"/>
</dbReference>
<dbReference type="GeneID" id="114828056"/>
<gene>
    <name evidence="4" type="primary">LOC114828056</name>
</gene>
<keyword evidence="1" id="KW-0378">Hydrolase</keyword>
<dbReference type="PANTHER" id="PTHR24559:SF444">
    <property type="entry name" value="REVERSE TRANSCRIPTASE DOMAIN-CONTAINING PROTEIN"/>
    <property type="match status" value="1"/>
</dbReference>
<dbReference type="PROSITE" id="PS00141">
    <property type="entry name" value="ASP_PROTEASE"/>
    <property type="match status" value="1"/>
</dbReference>
<dbReference type="InterPro" id="IPR001969">
    <property type="entry name" value="Aspartic_peptidase_AS"/>
</dbReference>
<evidence type="ECO:0000259" key="2">
    <source>
        <dbReference type="PROSITE" id="PS50175"/>
    </source>
</evidence>
<dbReference type="SUPFAM" id="SSF50630">
    <property type="entry name" value="Acid proteases"/>
    <property type="match status" value="1"/>
</dbReference>
<dbReference type="GO" id="GO:0004190">
    <property type="term" value="F:aspartic-type endopeptidase activity"/>
    <property type="evidence" value="ECO:0007669"/>
    <property type="project" value="InterPro"/>
</dbReference>
<reference evidence="4" key="1">
    <citation type="submission" date="2025-08" db="UniProtKB">
        <authorList>
            <consortium name="RefSeq"/>
        </authorList>
    </citation>
    <scope>IDENTIFICATION</scope>
</reference>
<dbReference type="AlphaFoldDB" id="A0AAJ7WHU4"/>
<dbReference type="RefSeq" id="XP_028966528.1">
    <property type="nucleotide sequence ID" value="XM_029110695.1"/>
</dbReference>
<organism evidence="3 4">
    <name type="scientific">Galendromus occidentalis</name>
    <name type="common">western predatory mite</name>
    <dbReference type="NCBI Taxonomy" id="34638"/>
    <lineage>
        <taxon>Eukaryota</taxon>
        <taxon>Metazoa</taxon>
        <taxon>Ecdysozoa</taxon>
        <taxon>Arthropoda</taxon>
        <taxon>Chelicerata</taxon>
        <taxon>Arachnida</taxon>
        <taxon>Acari</taxon>
        <taxon>Parasitiformes</taxon>
        <taxon>Mesostigmata</taxon>
        <taxon>Gamasina</taxon>
        <taxon>Phytoseioidea</taxon>
        <taxon>Phytoseiidae</taxon>
        <taxon>Typhlodrominae</taxon>
        <taxon>Galendromus</taxon>
    </lineage>
</organism>
<dbReference type="InterPro" id="IPR055469">
    <property type="entry name" value="DUF7041"/>
</dbReference>
<dbReference type="GO" id="GO:0006508">
    <property type="term" value="P:proteolysis"/>
    <property type="evidence" value="ECO:0007669"/>
    <property type="project" value="InterPro"/>
</dbReference>
<dbReference type="GO" id="GO:0071897">
    <property type="term" value="P:DNA biosynthetic process"/>
    <property type="evidence" value="ECO:0007669"/>
    <property type="project" value="UniProtKB-ARBA"/>
</dbReference>
<dbReference type="InterPro" id="IPR001995">
    <property type="entry name" value="Peptidase_A2_cat"/>
</dbReference>
<evidence type="ECO:0000256" key="1">
    <source>
        <dbReference type="ARBA" id="ARBA00022801"/>
    </source>
</evidence>